<evidence type="ECO:0000256" key="1">
    <source>
        <dbReference type="SAM" id="MobiDB-lite"/>
    </source>
</evidence>
<evidence type="ECO:0000313" key="2">
    <source>
        <dbReference type="EMBL" id="CAK0911835.1"/>
    </source>
</evidence>
<feature type="compositionally biased region" description="Low complexity" evidence="1">
    <location>
        <begin position="403"/>
        <end position="413"/>
    </location>
</feature>
<comment type="caution">
    <text evidence="2">The sequence shown here is derived from an EMBL/GenBank/DDBJ whole genome shotgun (WGS) entry which is preliminary data.</text>
</comment>
<feature type="compositionally biased region" description="Low complexity" evidence="1">
    <location>
        <begin position="436"/>
        <end position="450"/>
    </location>
</feature>
<feature type="region of interest" description="Disordered" evidence="1">
    <location>
        <begin position="101"/>
        <end position="120"/>
    </location>
</feature>
<reference evidence="2" key="1">
    <citation type="submission" date="2023-10" db="EMBL/GenBank/DDBJ databases">
        <authorList>
            <person name="Chen Y."/>
            <person name="Shah S."/>
            <person name="Dougan E. K."/>
            <person name="Thang M."/>
            <person name="Chan C."/>
        </authorList>
    </citation>
    <scope>NUCLEOTIDE SEQUENCE [LARGE SCALE GENOMIC DNA]</scope>
</reference>
<feature type="compositionally biased region" description="Pro residues" evidence="1">
    <location>
        <begin position="73"/>
        <end position="82"/>
    </location>
</feature>
<dbReference type="Proteomes" id="UP001189429">
    <property type="component" value="Unassembled WGS sequence"/>
</dbReference>
<feature type="region of interest" description="Disordered" evidence="1">
    <location>
        <begin position="317"/>
        <end position="344"/>
    </location>
</feature>
<accession>A0ABN9YG52</accession>
<proteinExistence type="predicted"/>
<feature type="region of interest" description="Disordered" evidence="1">
    <location>
        <begin position="379"/>
        <end position="474"/>
    </location>
</feature>
<feature type="compositionally biased region" description="Basic and acidic residues" evidence="1">
    <location>
        <begin position="101"/>
        <end position="110"/>
    </location>
</feature>
<organism evidence="2 3">
    <name type="scientific">Prorocentrum cordatum</name>
    <dbReference type="NCBI Taxonomy" id="2364126"/>
    <lineage>
        <taxon>Eukaryota</taxon>
        <taxon>Sar</taxon>
        <taxon>Alveolata</taxon>
        <taxon>Dinophyceae</taxon>
        <taxon>Prorocentrales</taxon>
        <taxon>Prorocentraceae</taxon>
        <taxon>Prorocentrum</taxon>
    </lineage>
</organism>
<feature type="non-terminal residue" evidence="2">
    <location>
        <position position="1"/>
    </location>
</feature>
<evidence type="ECO:0000313" key="3">
    <source>
        <dbReference type="Proteomes" id="UP001189429"/>
    </source>
</evidence>
<feature type="region of interest" description="Disordered" evidence="1">
    <location>
        <begin position="1"/>
        <end position="93"/>
    </location>
</feature>
<gene>
    <name evidence="2" type="ORF">PCOR1329_LOCUS85586</name>
</gene>
<keyword evidence="3" id="KW-1185">Reference proteome</keyword>
<dbReference type="EMBL" id="CAUYUJ010022651">
    <property type="protein sequence ID" value="CAK0911835.1"/>
    <property type="molecule type" value="Genomic_DNA"/>
</dbReference>
<sequence>SAEDGSSPSPYAEGRAPAPQPAPASGDGGPAAPLAQPPAAPLAQSLFGEATPSAAHPPRTTMVDAKQQSKTRPPNPSPPPLPAAGSAHCDRKPSRLLGHTESEAMEKPRALTEAGAQTIPRPLVEQGAQTYISRIADLLEEGADTSKVVGTQTDSPDVMQVEISKRLAWARAQRQETLHQILGTGGASGGHVEYPRESAEADQLVVELAKLGMDRRALKSLVEPIEVVDVAVQSGVEVAGSLDPIFRWLKLNLLQRQNAWLYCLPSEVSALEGFPNIPGARLEKLLVDFERFLEEILSRPLPAKSAARSALRARYRARSDSPCSRRNRSGSPPPGRGSLLGGRESWRRSNAVEPYEYPVGFLSSGFDGEQEVANMVLVPGPLPRPPAARGLPRHDGRRHCPQGALAAAGPLPARTGGHGRQHDPRASAGLEGGAAHGAAARGGSCGAPRAHPGGLGLRRVRQPPRGDGPGVHGRPVLRVLLGSLPDVAHVARRRHRPGRPKSMADRASVLPRDPLCRASFSGGRHAECSLFP</sequence>
<name>A0ABN9YG52_9DINO</name>
<protein>
    <submittedName>
        <fullName evidence="2">Uncharacterized protein</fullName>
    </submittedName>
</protein>